<keyword evidence="7" id="KW-1185">Reference proteome</keyword>
<dbReference type="SFLD" id="SFLDG01135">
    <property type="entry name" value="C1.5.6:_HAD__Beta-PGM__Phospha"/>
    <property type="match status" value="1"/>
</dbReference>
<keyword evidence="5" id="KW-0119">Carbohydrate metabolism</keyword>
<dbReference type="PRINTS" id="PR00413">
    <property type="entry name" value="HADHALOGNASE"/>
</dbReference>
<dbReference type="NCBIfam" id="TIGR01509">
    <property type="entry name" value="HAD-SF-IA-v3"/>
    <property type="match status" value="1"/>
</dbReference>
<evidence type="ECO:0000313" key="7">
    <source>
        <dbReference type="Proteomes" id="UP000597206"/>
    </source>
</evidence>
<comment type="similarity">
    <text evidence="2">Belongs to the HAD-like hydrolase superfamily. CbbY/CbbZ/Gph/YieH family.</text>
</comment>
<dbReference type="Proteomes" id="UP000597206">
    <property type="component" value="Unassembled WGS sequence"/>
</dbReference>
<evidence type="ECO:0000256" key="3">
    <source>
        <dbReference type="ARBA" id="ARBA00022723"/>
    </source>
</evidence>
<protein>
    <submittedName>
        <fullName evidence="6">HAD family phosphatase</fullName>
    </submittedName>
</protein>
<evidence type="ECO:0000313" key="6">
    <source>
        <dbReference type="EMBL" id="MBF9002528.1"/>
    </source>
</evidence>
<dbReference type="EMBL" id="JADPMR010000004">
    <property type="protein sequence ID" value="MBF9002528.1"/>
    <property type="molecule type" value="Genomic_DNA"/>
</dbReference>
<sequence length="210" mass="23510">MTKHHAYLFDMDGTLVNSEPLKGKAIAMACEEYGANIDYHIYQAVMGQNWEQVTQHFFDQGNIQPPFDEFNVKFRAHYERLLNEQLTLNPGAREYLESLAKQSKSLALVSSAARWMVEHILQQLELTHLFSVMICREDVQKHKPDPEAYVSALKQLGVDASQAIIFEDSAAGIEAGVAAGCEVIAIAHDFNGSNDFSKAKQTITDFALLM</sequence>
<evidence type="ECO:0000256" key="4">
    <source>
        <dbReference type="ARBA" id="ARBA00022842"/>
    </source>
</evidence>
<gene>
    <name evidence="6" type="ORF">I1A42_18815</name>
</gene>
<dbReference type="SFLD" id="SFLDS00003">
    <property type="entry name" value="Haloacid_Dehalogenase"/>
    <property type="match status" value="1"/>
</dbReference>
<dbReference type="InterPro" id="IPR006439">
    <property type="entry name" value="HAD-SF_hydro_IA"/>
</dbReference>
<dbReference type="InterPro" id="IPR051600">
    <property type="entry name" value="Beta-PGM-like"/>
</dbReference>
<dbReference type="InterPro" id="IPR041492">
    <property type="entry name" value="HAD_2"/>
</dbReference>
<evidence type="ECO:0000256" key="2">
    <source>
        <dbReference type="ARBA" id="ARBA00006171"/>
    </source>
</evidence>
<dbReference type="SUPFAM" id="SSF56784">
    <property type="entry name" value="HAD-like"/>
    <property type="match status" value="1"/>
</dbReference>
<dbReference type="InterPro" id="IPR036412">
    <property type="entry name" value="HAD-like_sf"/>
</dbReference>
<accession>A0ABS0GK04</accession>
<dbReference type="Gene3D" id="3.40.50.1000">
    <property type="entry name" value="HAD superfamily/HAD-like"/>
    <property type="match status" value="1"/>
</dbReference>
<comment type="caution">
    <text evidence="6">The sequence shown here is derived from an EMBL/GenBank/DDBJ whole genome shotgun (WGS) entry which is preliminary data.</text>
</comment>
<keyword evidence="3" id="KW-0479">Metal-binding</keyword>
<dbReference type="Pfam" id="PF13419">
    <property type="entry name" value="HAD_2"/>
    <property type="match status" value="1"/>
</dbReference>
<dbReference type="PANTHER" id="PTHR46193">
    <property type="entry name" value="6-PHOSPHOGLUCONATE PHOSPHATASE"/>
    <property type="match status" value="1"/>
</dbReference>
<dbReference type="PANTHER" id="PTHR46193:SF18">
    <property type="entry name" value="HEXITOL PHOSPHATASE B"/>
    <property type="match status" value="1"/>
</dbReference>
<proteinExistence type="inferred from homology"/>
<dbReference type="InterPro" id="IPR023198">
    <property type="entry name" value="PGP-like_dom2"/>
</dbReference>
<dbReference type="RefSeq" id="WP_196124414.1">
    <property type="nucleotide sequence ID" value="NZ_JADPMR010000004.1"/>
</dbReference>
<reference evidence="6 7" key="1">
    <citation type="submission" date="2020-11" db="EMBL/GenBank/DDBJ databases">
        <title>Vibrio nitrifigilis sp. nov., a marine nitrogen-fixing bacterium isolated from the lagoon sediment of an islet inside an atoll.</title>
        <authorList>
            <person name="Wang L.-T."/>
            <person name="Shieh W.Y."/>
        </authorList>
    </citation>
    <scope>NUCLEOTIDE SEQUENCE [LARGE SCALE GENOMIC DNA]</scope>
    <source>
        <strain evidence="6 7">NFV-1</strain>
    </source>
</reference>
<dbReference type="InterPro" id="IPR023214">
    <property type="entry name" value="HAD_sf"/>
</dbReference>
<evidence type="ECO:0000256" key="1">
    <source>
        <dbReference type="ARBA" id="ARBA00001946"/>
    </source>
</evidence>
<name>A0ABS0GK04_9VIBR</name>
<keyword evidence="4" id="KW-0460">Magnesium</keyword>
<dbReference type="SFLD" id="SFLDG01129">
    <property type="entry name" value="C1.5:_HAD__Beta-PGM__Phosphata"/>
    <property type="match status" value="1"/>
</dbReference>
<organism evidence="6 7">
    <name type="scientific">Vibrio nitrifigilis</name>
    <dbReference type="NCBI Taxonomy" id="2789781"/>
    <lineage>
        <taxon>Bacteria</taxon>
        <taxon>Pseudomonadati</taxon>
        <taxon>Pseudomonadota</taxon>
        <taxon>Gammaproteobacteria</taxon>
        <taxon>Vibrionales</taxon>
        <taxon>Vibrionaceae</taxon>
        <taxon>Vibrio</taxon>
    </lineage>
</organism>
<evidence type="ECO:0000256" key="5">
    <source>
        <dbReference type="ARBA" id="ARBA00023277"/>
    </source>
</evidence>
<dbReference type="Gene3D" id="1.10.150.240">
    <property type="entry name" value="Putative phosphatase, domain 2"/>
    <property type="match status" value="1"/>
</dbReference>
<comment type="cofactor">
    <cofactor evidence="1">
        <name>Mg(2+)</name>
        <dbReference type="ChEBI" id="CHEBI:18420"/>
    </cofactor>
</comment>